<organism evidence="2 3">
    <name type="scientific">Rufibacter roseus</name>
    <dbReference type="NCBI Taxonomy" id="1567108"/>
    <lineage>
        <taxon>Bacteria</taxon>
        <taxon>Pseudomonadati</taxon>
        <taxon>Bacteroidota</taxon>
        <taxon>Cytophagia</taxon>
        <taxon>Cytophagales</taxon>
        <taxon>Hymenobacteraceae</taxon>
        <taxon>Rufibacter</taxon>
    </lineage>
</organism>
<dbReference type="SUPFAM" id="SSF81296">
    <property type="entry name" value="E set domains"/>
    <property type="match status" value="3"/>
</dbReference>
<dbReference type="EMBL" id="JBHSYQ010000017">
    <property type="protein sequence ID" value="MFC7000132.1"/>
    <property type="molecule type" value="Genomic_DNA"/>
</dbReference>
<feature type="domain" description="IPT/TIG" evidence="1">
    <location>
        <begin position="21"/>
        <end position="99"/>
    </location>
</feature>
<name>A0ABW2DQK6_9BACT</name>
<dbReference type="Gene3D" id="2.60.40.10">
    <property type="entry name" value="Immunoglobulins"/>
    <property type="match status" value="4"/>
</dbReference>
<keyword evidence="3" id="KW-1185">Reference proteome</keyword>
<accession>A0ABW2DQK6</accession>
<dbReference type="RefSeq" id="WP_377132172.1">
    <property type="nucleotide sequence ID" value="NZ_JBHSYQ010000017.1"/>
</dbReference>
<protein>
    <submittedName>
        <fullName evidence="2">IPT/TIG domain-containing protein</fullName>
    </submittedName>
</protein>
<dbReference type="InterPro" id="IPR014756">
    <property type="entry name" value="Ig_E-set"/>
</dbReference>
<dbReference type="Proteomes" id="UP001596405">
    <property type="component" value="Unassembled WGS sequence"/>
</dbReference>
<dbReference type="NCBIfam" id="TIGR04183">
    <property type="entry name" value="Por_Secre_tail"/>
    <property type="match status" value="1"/>
</dbReference>
<proteinExistence type="predicted"/>
<dbReference type="InterPro" id="IPR026444">
    <property type="entry name" value="Secre_tail"/>
</dbReference>
<dbReference type="CDD" id="cd00102">
    <property type="entry name" value="IPT"/>
    <property type="match status" value="1"/>
</dbReference>
<feature type="non-terminal residue" evidence="2">
    <location>
        <position position="1"/>
    </location>
</feature>
<evidence type="ECO:0000259" key="1">
    <source>
        <dbReference type="SMART" id="SM00429"/>
    </source>
</evidence>
<feature type="domain" description="IPT/TIG" evidence="1">
    <location>
        <begin position="187"/>
        <end position="288"/>
    </location>
</feature>
<gene>
    <name evidence="2" type="ORF">ACFQHR_21040</name>
</gene>
<dbReference type="InterPro" id="IPR013783">
    <property type="entry name" value="Ig-like_fold"/>
</dbReference>
<evidence type="ECO:0000313" key="3">
    <source>
        <dbReference type="Proteomes" id="UP001596405"/>
    </source>
</evidence>
<comment type="caution">
    <text evidence="2">The sequence shown here is derived from an EMBL/GenBank/DDBJ whole genome shotgun (WGS) entry which is preliminary data.</text>
</comment>
<feature type="domain" description="IPT/TIG" evidence="1">
    <location>
        <begin position="102"/>
        <end position="186"/>
    </location>
</feature>
<sequence length="466" mass="48713">AVENDVDITDSGTNFTVTVPAPTITSLTPDAGPVGTEVTVAGTNFANTQSVTFNGVAAIDFIVAPDGNSLVVIVPAGATTGPLVVTTPGGTAQANFTVTGPAPVISTVTPTRAPVGTEVTVTGSNFSTAANNGSVIFTDPAGNPVIAENYRIENGNILFNVPANAVSGSFIVQNQYGNTSTPFTVTTPVVSTFSPARAPIGTVITVTGANFVPASEGGRMQFLDAYDEPIEADNYQYISSTEVRGTVPSETGPSGAITVFGLDGQAMASATEFEVGTLPVELVNFTAVSSPKGVVLNWQTASERDNAYFEVQSTTDLKAGQFKTLGQVTSKVTNSSVATVYEFEDSSPAGGQTYYRLKQVDLNGSHEYSKVITVTTKEVVKGSQFVRAYPNPFNQQIQLEVDAVSSGILTVKLHNITGNKAFENTISVESGRATVEIEISQTIPSGVYILTTELNGEVVTQRFLKQ</sequence>
<dbReference type="SMART" id="SM00429">
    <property type="entry name" value="IPT"/>
    <property type="match status" value="3"/>
</dbReference>
<dbReference type="Pfam" id="PF18962">
    <property type="entry name" value="Por_Secre_tail"/>
    <property type="match status" value="1"/>
</dbReference>
<reference evidence="3" key="1">
    <citation type="journal article" date="2019" name="Int. J. Syst. Evol. Microbiol.">
        <title>The Global Catalogue of Microorganisms (GCM) 10K type strain sequencing project: providing services to taxonomists for standard genome sequencing and annotation.</title>
        <authorList>
            <consortium name="The Broad Institute Genomics Platform"/>
            <consortium name="The Broad Institute Genome Sequencing Center for Infectious Disease"/>
            <person name="Wu L."/>
            <person name="Ma J."/>
        </authorList>
    </citation>
    <scope>NUCLEOTIDE SEQUENCE [LARGE SCALE GENOMIC DNA]</scope>
    <source>
        <strain evidence="3">CGMCC 4.7393</strain>
    </source>
</reference>
<evidence type="ECO:0000313" key="2">
    <source>
        <dbReference type="EMBL" id="MFC7000132.1"/>
    </source>
</evidence>
<dbReference type="Pfam" id="PF01833">
    <property type="entry name" value="TIG"/>
    <property type="match status" value="3"/>
</dbReference>
<dbReference type="InterPro" id="IPR002909">
    <property type="entry name" value="IPT_dom"/>
</dbReference>